<gene>
    <name evidence="2" type="ORF">GIL414_LOCUS59420</name>
    <name evidence="1" type="ORF">SMN809_LOCUS58010</name>
</gene>
<comment type="caution">
    <text evidence="2">The sequence shown here is derived from an EMBL/GenBank/DDBJ whole genome shotgun (WGS) entry which is preliminary data.</text>
</comment>
<sequence>MSNIVQKLQLSPIRPMQEFAGGNQWAKPALNPNEFGELQKQVVA</sequence>
<protein>
    <submittedName>
        <fullName evidence="2">Uncharacterized protein</fullName>
    </submittedName>
</protein>
<dbReference type="Proteomes" id="UP000676336">
    <property type="component" value="Unassembled WGS sequence"/>
</dbReference>
<evidence type="ECO:0000313" key="2">
    <source>
        <dbReference type="EMBL" id="CAF5040813.1"/>
    </source>
</evidence>
<reference evidence="2" key="1">
    <citation type="submission" date="2021-02" db="EMBL/GenBank/DDBJ databases">
        <authorList>
            <person name="Nowell W R."/>
        </authorList>
    </citation>
    <scope>NUCLEOTIDE SEQUENCE</scope>
</reference>
<dbReference type="Proteomes" id="UP000681720">
    <property type="component" value="Unassembled WGS sequence"/>
</dbReference>
<feature type="non-terminal residue" evidence="2">
    <location>
        <position position="44"/>
    </location>
</feature>
<feature type="non-terminal residue" evidence="2">
    <location>
        <position position="1"/>
    </location>
</feature>
<organism evidence="2 3">
    <name type="scientific">Rotaria magnacalcarata</name>
    <dbReference type="NCBI Taxonomy" id="392030"/>
    <lineage>
        <taxon>Eukaryota</taxon>
        <taxon>Metazoa</taxon>
        <taxon>Spiralia</taxon>
        <taxon>Gnathifera</taxon>
        <taxon>Rotifera</taxon>
        <taxon>Eurotatoria</taxon>
        <taxon>Bdelloidea</taxon>
        <taxon>Philodinida</taxon>
        <taxon>Philodinidae</taxon>
        <taxon>Rotaria</taxon>
    </lineage>
</organism>
<evidence type="ECO:0000313" key="3">
    <source>
        <dbReference type="Proteomes" id="UP000681720"/>
    </source>
</evidence>
<accession>A0A8S3E1C9</accession>
<dbReference type="EMBL" id="CAJOBJ010224598">
    <property type="protein sequence ID" value="CAF5040813.1"/>
    <property type="molecule type" value="Genomic_DNA"/>
</dbReference>
<dbReference type="AlphaFoldDB" id="A0A8S3E1C9"/>
<proteinExistence type="predicted"/>
<dbReference type="EMBL" id="CAJOBI010215653">
    <property type="protein sequence ID" value="CAF5028891.1"/>
    <property type="molecule type" value="Genomic_DNA"/>
</dbReference>
<evidence type="ECO:0000313" key="1">
    <source>
        <dbReference type="EMBL" id="CAF5028891.1"/>
    </source>
</evidence>
<name>A0A8S3E1C9_9BILA</name>